<feature type="domain" description="Flavin reductase like" evidence="4">
    <location>
        <begin position="11"/>
        <end position="157"/>
    </location>
</feature>
<dbReference type="InterPro" id="IPR052174">
    <property type="entry name" value="Flavoredoxin"/>
</dbReference>
<name>A0ABZ2Y604_9FIRM</name>
<proteinExistence type="inferred from homology"/>
<dbReference type="Pfam" id="PF01613">
    <property type="entry name" value="Flavin_Reduct"/>
    <property type="match status" value="1"/>
</dbReference>
<dbReference type="InterPro" id="IPR012349">
    <property type="entry name" value="Split_barrel_FMN-bd"/>
</dbReference>
<sequence>MGKITWKPGNMIYPLPAVLVTCKDVDGTMNIVTVAWTGTVCTNPPMTYISLRPSRHSYGMIERTKEFVINLTTEKLVRATDYCGVRSGRDVDKFKEMNLTPQEASIVGAPLIKESPVNIECRVQSITPLGSHHMFLAEVLAVNVDEDYLDENKKFHLDQSKPICYSHGTYYGLTNPLGTFGFSVAKKKKKRGK</sequence>
<dbReference type="PANTHER" id="PTHR43567:SF1">
    <property type="entry name" value="FLAVOREDOXIN"/>
    <property type="match status" value="1"/>
</dbReference>
<comment type="similarity">
    <text evidence="3">Belongs to the flavoredoxin family.</text>
</comment>
<keyword evidence="6" id="KW-1185">Reference proteome</keyword>
<dbReference type="Gene3D" id="2.30.110.10">
    <property type="entry name" value="Electron Transport, Fmn-binding Protein, Chain A"/>
    <property type="match status" value="1"/>
</dbReference>
<dbReference type="Proteomes" id="UP001486565">
    <property type="component" value="Chromosome"/>
</dbReference>
<dbReference type="EMBL" id="CP121687">
    <property type="protein sequence ID" value="WZL70782.1"/>
    <property type="molecule type" value="Genomic_DNA"/>
</dbReference>
<dbReference type="SMART" id="SM00903">
    <property type="entry name" value="Flavin_Reduct"/>
    <property type="match status" value="1"/>
</dbReference>
<evidence type="ECO:0000313" key="6">
    <source>
        <dbReference type="Proteomes" id="UP001486565"/>
    </source>
</evidence>
<dbReference type="GO" id="GO:0016491">
    <property type="term" value="F:oxidoreductase activity"/>
    <property type="evidence" value="ECO:0007669"/>
    <property type="project" value="UniProtKB-KW"/>
</dbReference>
<evidence type="ECO:0000259" key="4">
    <source>
        <dbReference type="SMART" id="SM00903"/>
    </source>
</evidence>
<evidence type="ECO:0000313" key="5">
    <source>
        <dbReference type="EMBL" id="WZL70782.1"/>
    </source>
</evidence>
<dbReference type="PANTHER" id="PTHR43567">
    <property type="entry name" value="FLAVOREDOXIN-RELATED-RELATED"/>
    <property type="match status" value="1"/>
</dbReference>
<evidence type="ECO:0000256" key="1">
    <source>
        <dbReference type="ARBA" id="ARBA00001917"/>
    </source>
</evidence>
<evidence type="ECO:0000256" key="3">
    <source>
        <dbReference type="ARBA" id="ARBA00038054"/>
    </source>
</evidence>
<organism evidence="5 6">
    <name type="scientific">Defluviitalea saccharophila</name>
    <dbReference type="NCBI Taxonomy" id="879970"/>
    <lineage>
        <taxon>Bacteria</taxon>
        <taxon>Bacillati</taxon>
        <taxon>Bacillota</taxon>
        <taxon>Clostridia</taxon>
        <taxon>Lachnospirales</taxon>
        <taxon>Defluviitaleaceae</taxon>
        <taxon>Defluviitalea</taxon>
    </lineage>
</organism>
<keyword evidence="5" id="KW-0560">Oxidoreductase</keyword>
<gene>
    <name evidence="5" type="ORF">QBE51_04480</name>
</gene>
<protein>
    <submittedName>
        <fullName evidence="5">Flavin reductase family protein</fullName>
        <ecNumber evidence="5">1.5.1.-</ecNumber>
    </submittedName>
</protein>
<dbReference type="RefSeq" id="WP_341877739.1">
    <property type="nucleotide sequence ID" value="NZ_CP121687.1"/>
</dbReference>
<comment type="cofactor">
    <cofactor evidence="1">
        <name>FMN</name>
        <dbReference type="ChEBI" id="CHEBI:58210"/>
    </cofactor>
</comment>
<dbReference type="InterPro" id="IPR002563">
    <property type="entry name" value="Flavin_Rdtase-like_dom"/>
</dbReference>
<dbReference type="SUPFAM" id="SSF50475">
    <property type="entry name" value="FMN-binding split barrel"/>
    <property type="match status" value="1"/>
</dbReference>
<evidence type="ECO:0000256" key="2">
    <source>
        <dbReference type="ARBA" id="ARBA00022630"/>
    </source>
</evidence>
<reference evidence="5 6" key="1">
    <citation type="submission" date="2023-03" db="EMBL/GenBank/DDBJ databases">
        <title>Novel Species.</title>
        <authorList>
            <person name="Ma S."/>
        </authorList>
    </citation>
    <scope>NUCLEOTIDE SEQUENCE [LARGE SCALE GENOMIC DNA]</scope>
    <source>
        <strain evidence="5 6">LIND6LT2</strain>
    </source>
</reference>
<dbReference type="EC" id="1.5.1.-" evidence="5"/>
<keyword evidence="2" id="KW-0285">Flavoprotein</keyword>
<accession>A0ABZ2Y604</accession>